<dbReference type="AlphaFoldDB" id="A0A4Y8PUC8"/>
<dbReference type="InterPro" id="IPR018060">
    <property type="entry name" value="HTH_AraC"/>
</dbReference>
<dbReference type="GO" id="GO:0003700">
    <property type="term" value="F:DNA-binding transcription factor activity"/>
    <property type="evidence" value="ECO:0007669"/>
    <property type="project" value="InterPro"/>
</dbReference>
<dbReference type="Pfam" id="PF12833">
    <property type="entry name" value="HTH_18"/>
    <property type="match status" value="1"/>
</dbReference>
<reference evidence="5 6" key="1">
    <citation type="submission" date="2017-03" db="EMBL/GenBank/DDBJ databases">
        <title>Isolation of Levoglucosan Utilizing Bacteria.</title>
        <authorList>
            <person name="Arya A.S."/>
        </authorList>
    </citation>
    <scope>NUCLEOTIDE SEQUENCE [LARGE SCALE GENOMIC DNA]</scope>
    <source>
        <strain evidence="5 6">MEC069</strain>
    </source>
</reference>
<dbReference type="PRINTS" id="PR00032">
    <property type="entry name" value="HTHARAC"/>
</dbReference>
<dbReference type="SUPFAM" id="SSF46689">
    <property type="entry name" value="Homeodomain-like"/>
    <property type="match status" value="2"/>
</dbReference>
<evidence type="ECO:0000256" key="2">
    <source>
        <dbReference type="ARBA" id="ARBA00023125"/>
    </source>
</evidence>
<dbReference type="PANTHER" id="PTHR43280:SF2">
    <property type="entry name" value="HTH-TYPE TRANSCRIPTIONAL REGULATOR EXSA"/>
    <property type="match status" value="1"/>
</dbReference>
<evidence type="ECO:0000313" key="6">
    <source>
        <dbReference type="Proteomes" id="UP000298246"/>
    </source>
</evidence>
<keyword evidence="1" id="KW-0805">Transcription regulation</keyword>
<protein>
    <recommendedName>
        <fullName evidence="4">HTH araC/xylS-type domain-containing protein</fullName>
    </recommendedName>
</protein>
<dbReference type="PROSITE" id="PS00041">
    <property type="entry name" value="HTH_ARAC_FAMILY_1"/>
    <property type="match status" value="1"/>
</dbReference>
<keyword evidence="2" id="KW-0238">DNA-binding</keyword>
<evidence type="ECO:0000256" key="3">
    <source>
        <dbReference type="ARBA" id="ARBA00023163"/>
    </source>
</evidence>
<dbReference type="EMBL" id="MYFO01000033">
    <property type="protein sequence ID" value="TFE84600.1"/>
    <property type="molecule type" value="Genomic_DNA"/>
</dbReference>
<keyword evidence="3" id="KW-0804">Transcription</keyword>
<dbReference type="PANTHER" id="PTHR43280">
    <property type="entry name" value="ARAC-FAMILY TRANSCRIPTIONAL REGULATOR"/>
    <property type="match status" value="1"/>
</dbReference>
<name>A0A4Y8PUC8_9BACL</name>
<gene>
    <name evidence="5" type="ORF">B5M42_19600</name>
</gene>
<dbReference type="InterPro" id="IPR018062">
    <property type="entry name" value="HTH_AraC-typ_CS"/>
</dbReference>
<dbReference type="SMART" id="SM00342">
    <property type="entry name" value="HTH_ARAC"/>
    <property type="match status" value="1"/>
</dbReference>
<dbReference type="InterPro" id="IPR020449">
    <property type="entry name" value="Tscrpt_reg_AraC-type_HTH"/>
</dbReference>
<dbReference type="PROSITE" id="PS01124">
    <property type="entry name" value="HTH_ARAC_FAMILY_2"/>
    <property type="match status" value="1"/>
</dbReference>
<evidence type="ECO:0000313" key="5">
    <source>
        <dbReference type="EMBL" id="TFE84600.1"/>
    </source>
</evidence>
<comment type="caution">
    <text evidence="5">The sequence shown here is derived from an EMBL/GenBank/DDBJ whole genome shotgun (WGS) entry which is preliminary data.</text>
</comment>
<evidence type="ECO:0000259" key="4">
    <source>
        <dbReference type="PROSITE" id="PS01124"/>
    </source>
</evidence>
<dbReference type="InterPro" id="IPR009057">
    <property type="entry name" value="Homeodomain-like_sf"/>
</dbReference>
<feature type="domain" description="HTH araC/xylS-type" evidence="4">
    <location>
        <begin position="35"/>
        <end position="117"/>
    </location>
</feature>
<dbReference type="Proteomes" id="UP000298246">
    <property type="component" value="Unassembled WGS sequence"/>
</dbReference>
<evidence type="ECO:0000256" key="1">
    <source>
        <dbReference type="ARBA" id="ARBA00023015"/>
    </source>
</evidence>
<organism evidence="5 6">
    <name type="scientific">Paenibacillus athensensis</name>
    <dbReference type="NCBI Taxonomy" id="1967502"/>
    <lineage>
        <taxon>Bacteria</taxon>
        <taxon>Bacillati</taxon>
        <taxon>Bacillota</taxon>
        <taxon>Bacilli</taxon>
        <taxon>Bacillales</taxon>
        <taxon>Paenibacillaceae</taxon>
        <taxon>Paenibacillus</taxon>
    </lineage>
</organism>
<accession>A0A4Y8PUC8</accession>
<dbReference type="GO" id="GO:0043565">
    <property type="term" value="F:sequence-specific DNA binding"/>
    <property type="evidence" value="ECO:0007669"/>
    <property type="project" value="InterPro"/>
</dbReference>
<keyword evidence="6" id="KW-1185">Reference proteome</keyword>
<proteinExistence type="predicted"/>
<dbReference type="Gene3D" id="1.10.10.60">
    <property type="entry name" value="Homeodomain-like"/>
    <property type="match status" value="2"/>
</dbReference>
<sequence length="119" mass="13149">MPASASELAGRLAASIEALVLHAGEADADAAKRGIEQLAQRLGYTAAHCSRVFQSAYGMSPRQYLSMVKLRQAKLLLMDSELSVEQVAVRLGYHDVSQFSKQFKRWTNLSPSAYRQLSF</sequence>